<dbReference type="SMART" id="SM01008">
    <property type="entry name" value="Ald_Xan_dh_C"/>
    <property type="match status" value="1"/>
</dbReference>
<dbReference type="SUPFAM" id="SSF54665">
    <property type="entry name" value="CO dehydrogenase molybdoprotein N-domain-like"/>
    <property type="match status" value="1"/>
</dbReference>
<evidence type="ECO:0000259" key="4">
    <source>
        <dbReference type="SMART" id="SM01008"/>
    </source>
</evidence>
<comment type="caution">
    <text evidence="5">The sequence shown here is derived from an EMBL/GenBank/DDBJ whole genome shotgun (WGS) entry which is preliminary data.</text>
</comment>
<protein>
    <submittedName>
        <fullName evidence="5">Xanthine dehydrogenase family protein molybdopterin-binding subunit</fullName>
    </submittedName>
</protein>
<dbReference type="InterPro" id="IPR016208">
    <property type="entry name" value="Ald_Oxase/xanthine_DH-like"/>
</dbReference>
<sequence>MKLVGTAQPIHDARGKATGRLRFACDMNLQNMAHLAMVFSTIPHGYVTAIDDSAALAVEGVYAVLHAFNTPEYRFNHYRTQFQQAQPLPPEECVLQRYVRFIGDRVAVVAAKDEETARRAAALVKVTYEELPFAVDFDDALAGKHCKPGENPVVDEGTLTVGEHQPDEEAGVVVTVHNELSRLHHAAMETHACLAEYDPDEDELTIQSPNQAVFGIRTVIADMLGMPYNRVRVVKTTMGGSFGGKQEWMLEPVCAVAARVLKRPVKLVYNREETMRSTYCRSAMRGDLRGVFRRDGTLLRLDLDILLDAGAYIGNSLDYVRAPFGKFFRCYRVPFATLHSRVVSTNTTPSGAFRSWGVAEYYVFMEHLMNTAARQLNLDPVELRVKNVLLPGEQDIKMQLPVEEARTKECLLQGAEHFRWKQRRAEDAAFNAKSTRYKRGTAVGCAGHTNTYYSRFNDFAGVEARMCDDGTVQANVSIHDHGCGTVQAFKMILGEELDLPTDLIRMKEADTGHTPYDYGCFSSRSTFVLGRAVQECGKNLKREILNTASQMLHIPADQLYVDRGTVKRRDYDNICLTYADISQWAILNRRQELFADARYHNLTNPTVTGTHFVQVEVDTWTGLTKVLDYLALHDVGQAINPALCIAQTQGAVQMGCGAALREQYTYDAKGRPVSSLSKYHLMNAPDLPDIRVELIQDGRSQEGPFGAKSIGEIGMAPVAAAVAGAVNQALDADLQVIPMDPDRVLEYIAKRGEA</sequence>
<dbReference type="Pfam" id="PF01315">
    <property type="entry name" value="Ald_Xan_dh_C"/>
    <property type="match status" value="1"/>
</dbReference>
<dbReference type="Gene3D" id="3.90.1170.50">
    <property type="entry name" value="Aldehyde oxidase/xanthine dehydrogenase, a/b hammerhead"/>
    <property type="match status" value="1"/>
</dbReference>
<dbReference type="Gene3D" id="3.30.365.10">
    <property type="entry name" value="Aldehyde oxidase/xanthine dehydrogenase, molybdopterin binding domain"/>
    <property type="match status" value="4"/>
</dbReference>
<reference evidence="5" key="1">
    <citation type="submission" date="2020-08" db="EMBL/GenBank/DDBJ databases">
        <title>Genome public.</title>
        <authorList>
            <person name="Liu C."/>
            <person name="Sun Q."/>
        </authorList>
    </citation>
    <scope>NUCLEOTIDE SEQUENCE</scope>
    <source>
        <strain evidence="5">BX5</strain>
    </source>
</reference>
<evidence type="ECO:0000313" key="6">
    <source>
        <dbReference type="Proteomes" id="UP000602260"/>
    </source>
</evidence>
<dbReference type="InterPro" id="IPR037165">
    <property type="entry name" value="AldOxase/xan_DH_Mopterin-bd_sf"/>
</dbReference>
<accession>A0A8J6J4V5</accession>
<dbReference type="GO" id="GO:0005506">
    <property type="term" value="F:iron ion binding"/>
    <property type="evidence" value="ECO:0007669"/>
    <property type="project" value="InterPro"/>
</dbReference>
<dbReference type="RefSeq" id="WP_186878942.1">
    <property type="nucleotide sequence ID" value="NZ_JACOPN010000007.1"/>
</dbReference>
<evidence type="ECO:0000313" key="5">
    <source>
        <dbReference type="EMBL" id="MBC5717759.1"/>
    </source>
</evidence>
<keyword evidence="2" id="KW-0560">Oxidoreductase</keyword>
<gene>
    <name evidence="5" type="ORF">H8S55_10555</name>
</gene>
<keyword evidence="6" id="KW-1185">Reference proteome</keyword>
<dbReference type="Proteomes" id="UP000602260">
    <property type="component" value="Unassembled WGS sequence"/>
</dbReference>
<dbReference type="PANTHER" id="PTHR11908:SF132">
    <property type="entry name" value="ALDEHYDE OXIDASE 1-RELATED"/>
    <property type="match status" value="1"/>
</dbReference>
<feature type="domain" description="Aldehyde oxidase/xanthine dehydrogenase a/b hammerhead" evidence="4">
    <location>
        <begin position="18"/>
        <end position="132"/>
    </location>
</feature>
<evidence type="ECO:0000256" key="3">
    <source>
        <dbReference type="ARBA" id="ARBA00053029"/>
    </source>
</evidence>
<organism evidence="5 6">
    <name type="scientific">Flintibacter faecis</name>
    <dbReference type="NCBI Taxonomy" id="2763047"/>
    <lineage>
        <taxon>Bacteria</taxon>
        <taxon>Bacillati</taxon>
        <taxon>Bacillota</taxon>
        <taxon>Clostridia</taxon>
        <taxon>Eubacteriales</taxon>
        <taxon>Flintibacter</taxon>
    </lineage>
</organism>
<dbReference type="Pfam" id="PF20256">
    <property type="entry name" value="MoCoBD_2"/>
    <property type="match status" value="1"/>
</dbReference>
<evidence type="ECO:0000256" key="1">
    <source>
        <dbReference type="ARBA" id="ARBA00022505"/>
    </source>
</evidence>
<dbReference type="InterPro" id="IPR008274">
    <property type="entry name" value="AldOxase/xan_DH_MoCoBD1"/>
</dbReference>
<name>A0A8J6J4V5_9FIRM</name>
<dbReference type="EMBL" id="JACOPN010000007">
    <property type="protein sequence ID" value="MBC5717759.1"/>
    <property type="molecule type" value="Genomic_DNA"/>
</dbReference>
<dbReference type="InterPro" id="IPR046867">
    <property type="entry name" value="AldOxase/xan_DH_MoCoBD2"/>
</dbReference>
<dbReference type="InterPro" id="IPR036856">
    <property type="entry name" value="Ald_Oxase/Xan_DH_a/b_sf"/>
</dbReference>
<dbReference type="GO" id="GO:0016491">
    <property type="term" value="F:oxidoreductase activity"/>
    <property type="evidence" value="ECO:0007669"/>
    <property type="project" value="UniProtKB-KW"/>
</dbReference>
<dbReference type="PANTHER" id="PTHR11908">
    <property type="entry name" value="XANTHINE DEHYDROGENASE"/>
    <property type="match status" value="1"/>
</dbReference>
<dbReference type="AlphaFoldDB" id="A0A8J6J4V5"/>
<keyword evidence="1" id="KW-0500">Molybdenum</keyword>
<dbReference type="Pfam" id="PF02738">
    <property type="entry name" value="MoCoBD_1"/>
    <property type="match status" value="1"/>
</dbReference>
<comment type="cofactor">
    <cofactor evidence="3">
        <name>Mo-molybdopterin cytosine dinucleotide</name>
        <dbReference type="ChEBI" id="CHEBI:71308"/>
    </cofactor>
</comment>
<dbReference type="SUPFAM" id="SSF56003">
    <property type="entry name" value="Molybdenum cofactor-binding domain"/>
    <property type="match status" value="1"/>
</dbReference>
<dbReference type="InterPro" id="IPR000674">
    <property type="entry name" value="Ald_Oxase/Xan_DH_a/b"/>
</dbReference>
<proteinExistence type="predicted"/>
<evidence type="ECO:0000256" key="2">
    <source>
        <dbReference type="ARBA" id="ARBA00023002"/>
    </source>
</evidence>
<dbReference type="FunFam" id="3.30.365.10:FF:000001">
    <property type="entry name" value="Xanthine dehydrogenase oxidase"/>
    <property type="match status" value="1"/>
</dbReference>